<dbReference type="AlphaFoldDB" id="H3DQF4"/>
<evidence type="ECO:0000313" key="3">
    <source>
        <dbReference type="Proteomes" id="UP000007303"/>
    </source>
</evidence>
<dbReference type="Proteomes" id="UP000007303">
    <property type="component" value="Unassembled WGS sequence"/>
</dbReference>
<accession>H3DQF4</accession>
<feature type="chain" id="PRO_5003582580" evidence="1">
    <location>
        <begin position="21"/>
        <end position="102"/>
    </location>
</feature>
<dbReference type="GeneTree" id="ENSGT00940000170150"/>
<proteinExistence type="predicted"/>
<evidence type="ECO:0000313" key="2">
    <source>
        <dbReference type="Ensembl" id="ENSTNIP00000022753.1"/>
    </source>
</evidence>
<sequence length="102" mass="11274">MGRSLLLLTCVVLLSGSSLGCYQCFVVDLAFTLSHLCSGHVLDQSGVRNVDSCFKKVEIAFDGNEKVIEAARVVKGYDEQLREIMDSELLLIADDFDQKQKS</sequence>
<protein>
    <submittedName>
        <fullName evidence="2">Uncharacterized protein</fullName>
    </submittedName>
</protein>
<keyword evidence="1" id="KW-0732">Signal</keyword>
<keyword evidence="3" id="KW-1185">Reference proteome</keyword>
<dbReference type="STRING" id="99883.ENSTNIP00000022753"/>
<reference evidence="2" key="3">
    <citation type="submission" date="2025-09" db="UniProtKB">
        <authorList>
            <consortium name="Ensembl"/>
        </authorList>
    </citation>
    <scope>IDENTIFICATION</scope>
</reference>
<dbReference type="HOGENOM" id="CLU_2283972_0_0_1"/>
<reference evidence="3" key="1">
    <citation type="journal article" date="2004" name="Nature">
        <title>Genome duplication in the teleost fish Tetraodon nigroviridis reveals the early vertebrate proto-karyotype.</title>
        <authorList>
            <person name="Jaillon O."/>
            <person name="Aury J.-M."/>
            <person name="Brunet F."/>
            <person name="Petit J.-L."/>
            <person name="Stange-Thomann N."/>
            <person name="Mauceli E."/>
            <person name="Bouneau L."/>
            <person name="Fischer C."/>
            <person name="Ozouf-Costaz C."/>
            <person name="Bernot A."/>
            <person name="Nicaud S."/>
            <person name="Jaffe D."/>
            <person name="Fisher S."/>
            <person name="Lutfalla G."/>
            <person name="Dossat C."/>
            <person name="Segurens B."/>
            <person name="Dasilva C."/>
            <person name="Salanoubat M."/>
            <person name="Levy M."/>
            <person name="Boudet N."/>
            <person name="Castellano S."/>
            <person name="Anthouard V."/>
            <person name="Jubin C."/>
            <person name="Castelli V."/>
            <person name="Katinka M."/>
            <person name="Vacherie B."/>
            <person name="Biemont C."/>
            <person name="Skalli Z."/>
            <person name="Cattolico L."/>
            <person name="Poulain J."/>
            <person name="De Berardinis V."/>
            <person name="Cruaud C."/>
            <person name="Duprat S."/>
            <person name="Brottier P."/>
            <person name="Coutanceau J.-P."/>
            <person name="Gouzy J."/>
            <person name="Parra G."/>
            <person name="Lardier G."/>
            <person name="Chapple C."/>
            <person name="McKernan K.J."/>
            <person name="McEwan P."/>
            <person name="Bosak S."/>
            <person name="Kellis M."/>
            <person name="Volff J.-N."/>
            <person name="Guigo R."/>
            <person name="Zody M.C."/>
            <person name="Mesirov J."/>
            <person name="Lindblad-Toh K."/>
            <person name="Birren B."/>
            <person name="Nusbaum C."/>
            <person name="Kahn D."/>
            <person name="Robinson-Rechavi M."/>
            <person name="Laudet V."/>
            <person name="Schachter V."/>
            <person name="Quetier F."/>
            <person name="Saurin W."/>
            <person name="Scarpelli C."/>
            <person name="Wincker P."/>
            <person name="Lander E.S."/>
            <person name="Weissenbach J."/>
            <person name="Roest Crollius H."/>
        </authorList>
    </citation>
    <scope>NUCLEOTIDE SEQUENCE [LARGE SCALE GENOMIC DNA]</scope>
</reference>
<name>H3DQF4_TETNG</name>
<dbReference type="InParanoid" id="H3DQF4"/>
<organism evidence="2 3">
    <name type="scientific">Tetraodon nigroviridis</name>
    <name type="common">Spotted green pufferfish</name>
    <name type="synonym">Chelonodon nigroviridis</name>
    <dbReference type="NCBI Taxonomy" id="99883"/>
    <lineage>
        <taxon>Eukaryota</taxon>
        <taxon>Metazoa</taxon>
        <taxon>Chordata</taxon>
        <taxon>Craniata</taxon>
        <taxon>Vertebrata</taxon>
        <taxon>Euteleostomi</taxon>
        <taxon>Actinopterygii</taxon>
        <taxon>Neopterygii</taxon>
        <taxon>Teleostei</taxon>
        <taxon>Neoteleostei</taxon>
        <taxon>Acanthomorphata</taxon>
        <taxon>Eupercaria</taxon>
        <taxon>Tetraodontiformes</taxon>
        <taxon>Tetradontoidea</taxon>
        <taxon>Tetraodontidae</taxon>
        <taxon>Tetraodon</taxon>
    </lineage>
</organism>
<dbReference type="PROSITE" id="PS51257">
    <property type="entry name" value="PROKAR_LIPOPROTEIN"/>
    <property type="match status" value="1"/>
</dbReference>
<feature type="signal peptide" evidence="1">
    <location>
        <begin position="1"/>
        <end position="20"/>
    </location>
</feature>
<evidence type="ECO:0000256" key="1">
    <source>
        <dbReference type="SAM" id="SignalP"/>
    </source>
</evidence>
<dbReference type="Ensembl" id="ENSTNIT00000022993.1">
    <property type="protein sequence ID" value="ENSTNIP00000022753.1"/>
    <property type="gene ID" value="ENSTNIG00000019528.1"/>
</dbReference>
<reference evidence="2" key="2">
    <citation type="submission" date="2025-08" db="UniProtKB">
        <authorList>
            <consortium name="Ensembl"/>
        </authorList>
    </citation>
    <scope>IDENTIFICATION</scope>
</reference>